<dbReference type="GeneID" id="5895138"/>
<proteinExistence type="predicted"/>
<dbReference type="SUPFAM" id="SSF75011">
    <property type="entry name" value="3-carboxy-cis,cis-mucoante lactonizing enzyme"/>
    <property type="match status" value="1"/>
</dbReference>
<gene>
    <name evidence="2" type="ORF">MONBRDRAFT_29396</name>
</gene>
<dbReference type="Proteomes" id="UP000001357">
    <property type="component" value="Unassembled WGS sequence"/>
</dbReference>
<feature type="chain" id="PRO_5002742921" evidence="1">
    <location>
        <begin position="24"/>
        <end position="966"/>
    </location>
</feature>
<name>A9VAZ1_MONBE</name>
<accession>A9VAZ1</accession>
<organism evidence="2 3">
    <name type="scientific">Monosiga brevicollis</name>
    <name type="common">Choanoflagellate</name>
    <dbReference type="NCBI Taxonomy" id="81824"/>
    <lineage>
        <taxon>Eukaryota</taxon>
        <taxon>Choanoflagellata</taxon>
        <taxon>Craspedida</taxon>
        <taxon>Salpingoecidae</taxon>
        <taxon>Monosiga</taxon>
    </lineage>
</organism>
<reference evidence="2 3" key="1">
    <citation type="journal article" date="2008" name="Nature">
        <title>The genome of the choanoflagellate Monosiga brevicollis and the origin of metazoans.</title>
        <authorList>
            <consortium name="JGI Sequencing"/>
            <person name="King N."/>
            <person name="Westbrook M.J."/>
            <person name="Young S.L."/>
            <person name="Kuo A."/>
            <person name="Abedin M."/>
            <person name="Chapman J."/>
            <person name="Fairclough S."/>
            <person name="Hellsten U."/>
            <person name="Isogai Y."/>
            <person name="Letunic I."/>
            <person name="Marr M."/>
            <person name="Pincus D."/>
            <person name="Putnam N."/>
            <person name="Rokas A."/>
            <person name="Wright K.J."/>
            <person name="Zuzow R."/>
            <person name="Dirks W."/>
            <person name="Good M."/>
            <person name="Goodstein D."/>
            <person name="Lemons D."/>
            <person name="Li W."/>
            <person name="Lyons J.B."/>
            <person name="Morris A."/>
            <person name="Nichols S."/>
            <person name="Richter D.J."/>
            <person name="Salamov A."/>
            <person name="Bork P."/>
            <person name="Lim W.A."/>
            <person name="Manning G."/>
            <person name="Miller W.T."/>
            <person name="McGinnis W."/>
            <person name="Shapiro H."/>
            <person name="Tjian R."/>
            <person name="Grigoriev I.V."/>
            <person name="Rokhsar D."/>
        </authorList>
    </citation>
    <scope>NUCLEOTIDE SEQUENCE [LARGE SCALE GENOMIC DNA]</scope>
    <source>
        <strain evidence="3">MX1 / ATCC 50154</strain>
    </source>
</reference>
<dbReference type="KEGG" id="mbr:MONBRDRAFT_29396"/>
<sequence>MYSIKMLLHGLVVVLVGAALASALTDAQLNASAAQRPLVYTQGDDLHWVASAMQWQTAGTLLQLTTESVAGEATTFDLRGRLAAEARDSVQIGSTATGIHLSGGSAHLEAETAISLSSSHPDGISLAGNTSIILNTPKDLSLRTDGNLTLTVSDLANVEAARIALTAQSFSLGSTATGTGGSFIGDVRGNVVAAGNLVAIGSPATANTTLTGNVVEMVGDNANKRIRVSSQAVTLQSNSGITLRAGEAVMNVDIAADMVANLLVHIASLKAEFESVSSSFETLTGKQSQETSLLNTDIVQISQQASQEASQVDVQLQLVASQIESLEAKATTEVDALVLTLGADVSAADAALQVLEAERTALSLEVNTEAEALATKLSQLETNSDAPLEQLVEAASSLSTSAEALAASLESSLSAILVGQNPSISRLESQLAAQGGFDGVMEAQLDSIEALLDQQLELAEDSLADLRLSNIDTHPSAILGQAQSLLRSVSQQESRVAEMDIFSGAQLKTLSTHISTQEDSINDFKETFPKLIPVTQRLGWAASHTPVASGYFAAQCATHGSFMACGTYAQTGTYRGQVSMFHINEKTAKVTWIQDLRLASGGSVHTTPHTNAYFGTAVDMNDKYIAVGAPGDYGVSLREAYVGRVYIFAYSKKTGEIQTTPVSVVGGVSPIANARCGHGVKFLANHLLTILCSNDRITSYGGTINVYSYALTGQSLTFTAIGRSEPGTIDEVLRNGGLRLMMPMLMLHTDNLLCLPLSSHLNISELRAGRSLSTAGSVRPKTLSRREHLALSPNARVLVISAPQAYAESVTYSGIVYVYHINPETATMSTTTYTEITSPTVTSSGLFGSNVAMSETWLVVSAHGENGNIGRVYFYRSSYEGGTFFLSSTWNPPAASTVAPIYPTPFYVGHGALIRTNTTTVIGAAYTSPQSRMTPSLVTYAGSVYVLKDKNFYPVVSLNDDDDLAA</sequence>
<evidence type="ECO:0000256" key="1">
    <source>
        <dbReference type="SAM" id="SignalP"/>
    </source>
</evidence>
<dbReference type="PANTHER" id="PTHR36220:SF1">
    <property type="entry name" value="GAMMA TUBULIN COMPLEX COMPONENT C-TERMINAL DOMAIN-CONTAINING PROTEIN"/>
    <property type="match status" value="1"/>
</dbReference>
<dbReference type="PANTHER" id="PTHR36220">
    <property type="entry name" value="UNNAMED PRODUCT"/>
    <property type="match status" value="1"/>
</dbReference>
<protein>
    <submittedName>
        <fullName evidence="2">Uncharacterized protein</fullName>
    </submittedName>
</protein>
<feature type="signal peptide" evidence="1">
    <location>
        <begin position="1"/>
        <end position="23"/>
    </location>
</feature>
<dbReference type="RefSeq" id="XP_001749921.1">
    <property type="nucleotide sequence ID" value="XM_001749869.1"/>
</dbReference>
<evidence type="ECO:0000313" key="2">
    <source>
        <dbReference type="EMBL" id="EDQ85300.1"/>
    </source>
</evidence>
<keyword evidence="3" id="KW-1185">Reference proteome</keyword>
<evidence type="ECO:0000313" key="3">
    <source>
        <dbReference type="Proteomes" id="UP000001357"/>
    </source>
</evidence>
<dbReference type="InParanoid" id="A9VAZ1"/>
<dbReference type="EMBL" id="CH991575">
    <property type="protein sequence ID" value="EDQ85300.1"/>
    <property type="molecule type" value="Genomic_DNA"/>
</dbReference>
<keyword evidence="1" id="KW-0732">Signal</keyword>
<dbReference type="AlphaFoldDB" id="A9VAZ1"/>